<dbReference type="EMBL" id="OBQC01000013">
    <property type="protein sequence ID" value="SOC42640.1"/>
    <property type="molecule type" value="Genomic_DNA"/>
</dbReference>
<keyword evidence="2" id="KW-1185">Reference proteome</keyword>
<dbReference type="InterPro" id="IPR029033">
    <property type="entry name" value="His_PPase_superfam"/>
</dbReference>
<dbReference type="Proteomes" id="UP000219252">
    <property type="component" value="Unassembled WGS sequence"/>
</dbReference>
<dbReference type="Pfam" id="PF00300">
    <property type="entry name" value="His_Phos_1"/>
    <property type="match status" value="1"/>
</dbReference>
<accession>A0A285UL76</accession>
<dbReference type="SUPFAM" id="SSF53254">
    <property type="entry name" value="Phosphoglycerate mutase-like"/>
    <property type="match status" value="1"/>
</dbReference>
<dbReference type="CDD" id="cd07067">
    <property type="entry name" value="HP_PGM_like"/>
    <property type="match status" value="1"/>
</dbReference>
<dbReference type="GO" id="GO:0016791">
    <property type="term" value="F:phosphatase activity"/>
    <property type="evidence" value="ECO:0007669"/>
    <property type="project" value="TreeGrafter"/>
</dbReference>
<proteinExistence type="predicted"/>
<dbReference type="InterPro" id="IPR050275">
    <property type="entry name" value="PGM_Phosphatase"/>
</dbReference>
<reference evidence="2" key="1">
    <citation type="submission" date="2017-08" db="EMBL/GenBank/DDBJ databases">
        <authorList>
            <person name="Varghese N."/>
            <person name="Submissions S."/>
        </authorList>
    </citation>
    <scope>NUCLEOTIDE SEQUENCE [LARGE SCALE GENOMIC DNA]</scope>
    <source>
        <strain evidence="2">JC23</strain>
    </source>
</reference>
<dbReference type="Gene3D" id="3.40.50.1240">
    <property type="entry name" value="Phosphoglycerate mutase-like"/>
    <property type="match status" value="1"/>
</dbReference>
<gene>
    <name evidence="1" type="ORF">SAMN05877842_11370</name>
</gene>
<sequence>MANLYLARHAHSIYSPDELGRPLSEKGLADALKVTEILKSEAIDIVISSPYRRAIQTVQGIANLIGKDVEIHEGFKERILTSEPAEDFNYAITKVWEDENFSWNGGESNLVAQKRGIAAINQVLEQYKDQNVVIGTHGNIMVLIMKYFDQQYNFDFWKRLEMPDIYKLSFDGKSLVDVTRVWKSKLNIKN</sequence>
<protein>
    <submittedName>
        <fullName evidence="1">2,3-bisphosphoglycerate-dependent phosphoglycerate mutase</fullName>
    </submittedName>
</protein>
<dbReference type="PANTHER" id="PTHR48100:SF59">
    <property type="entry name" value="ADENOSYLCOBALAMIN_ALPHA-RIBAZOLE PHOSPHATASE"/>
    <property type="match status" value="1"/>
</dbReference>
<dbReference type="OrthoDB" id="2185101at2"/>
<dbReference type="SMART" id="SM00855">
    <property type="entry name" value="PGAM"/>
    <property type="match status" value="1"/>
</dbReference>
<dbReference type="AlphaFoldDB" id="A0A285UL76"/>
<dbReference type="InterPro" id="IPR013078">
    <property type="entry name" value="His_Pase_superF_clade-1"/>
</dbReference>
<dbReference type="GO" id="GO:0005737">
    <property type="term" value="C:cytoplasm"/>
    <property type="evidence" value="ECO:0007669"/>
    <property type="project" value="TreeGrafter"/>
</dbReference>
<dbReference type="RefSeq" id="WP_097150539.1">
    <property type="nucleotide sequence ID" value="NZ_OBQC01000013.1"/>
</dbReference>
<dbReference type="PANTHER" id="PTHR48100">
    <property type="entry name" value="BROAD-SPECIFICITY PHOSPHATASE YOR283W-RELATED"/>
    <property type="match status" value="1"/>
</dbReference>
<name>A0A285UL76_9BACL</name>
<evidence type="ECO:0000313" key="1">
    <source>
        <dbReference type="EMBL" id="SOC42640.1"/>
    </source>
</evidence>
<evidence type="ECO:0000313" key="2">
    <source>
        <dbReference type="Proteomes" id="UP000219252"/>
    </source>
</evidence>
<organism evidence="1 2">
    <name type="scientific">Ureibacillus acetophenoni</name>
    <dbReference type="NCBI Taxonomy" id="614649"/>
    <lineage>
        <taxon>Bacteria</taxon>
        <taxon>Bacillati</taxon>
        <taxon>Bacillota</taxon>
        <taxon>Bacilli</taxon>
        <taxon>Bacillales</taxon>
        <taxon>Caryophanaceae</taxon>
        <taxon>Ureibacillus</taxon>
    </lineage>
</organism>